<reference evidence="2" key="1">
    <citation type="submission" date="2020-02" db="EMBL/GenBank/DDBJ databases">
        <authorList>
            <person name="Meier V. D."/>
        </authorList>
    </citation>
    <scope>NUCLEOTIDE SEQUENCE</scope>
    <source>
        <strain evidence="2">AVDCRST_MAG73</strain>
    </source>
</reference>
<sequence length="47" mass="5384">GRPATSAAPRRRGTRPDRFRIGRSHCGRPRESGTYPMDHRQSREPPI</sequence>
<proteinExistence type="predicted"/>
<feature type="non-terminal residue" evidence="2">
    <location>
        <position position="47"/>
    </location>
</feature>
<gene>
    <name evidence="2" type="ORF">AVDCRST_MAG73-1470</name>
</gene>
<feature type="region of interest" description="Disordered" evidence="1">
    <location>
        <begin position="1"/>
        <end position="47"/>
    </location>
</feature>
<evidence type="ECO:0000256" key="1">
    <source>
        <dbReference type="SAM" id="MobiDB-lite"/>
    </source>
</evidence>
<dbReference type="AlphaFoldDB" id="A0A6J4TYV1"/>
<feature type="non-terminal residue" evidence="2">
    <location>
        <position position="1"/>
    </location>
</feature>
<organism evidence="2">
    <name type="scientific">uncultured Thermomicrobiales bacterium</name>
    <dbReference type="NCBI Taxonomy" id="1645740"/>
    <lineage>
        <taxon>Bacteria</taxon>
        <taxon>Pseudomonadati</taxon>
        <taxon>Thermomicrobiota</taxon>
        <taxon>Thermomicrobia</taxon>
        <taxon>Thermomicrobiales</taxon>
        <taxon>environmental samples</taxon>
    </lineage>
</organism>
<accession>A0A6J4TYV1</accession>
<dbReference type="EMBL" id="CADCWE010000087">
    <property type="protein sequence ID" value="CAA9536134.1"/>
    <property type="molecule type" value="Genomic_DNA"/>
</dbReference>
<feature type="compositionally biased region" description="Basic and acidic residues" evidence="1">
    <location>
        <begin position="37"/>
        <end position="47"/>
    </location>
</feature>
<name>A0A6J4TYV1_9BACT</name>
<protein>
    <submittedName>
        <fullName evidence="2">Uncharacterized protein</fullName>
    </submittedName>
</protein>
<evidence type="ECO:0000313" key="2">
    <source>
        <dbReference type="EMBL" id="CAA9536134.1"/>
    </source>
</evidence>